<dbReference type="OrthoDB" id="5286829at2759"/>
<gene>
    <name evidence="1" type="ORF">ASPTUDRAFT_55534</name>
</gene>
<dbReference type="EMBL" id="KV878203">
    <property type="protein sequence ID" value="OJI83496.1"/>
    <property type="molecule type" value="Genomic_DNA"/>
</dbReference>
<dbReference type="PANTHER" id="PTHR48098">
    <property type="entry name" value="ENTEROCHELIN ESTERASE-RELATED"/>
    <property type="match status" value="1"/>
</dbReference>
<proteinExistence type="predicted"/>
<accession>A0A1L9N2G4</accession>
<dbReference type="Gene3D" id="3.40.50.1820">
    <property type="entry name" value="alpha/beta hydrolase"/>
    <property type="match status" value="1"/>
</dbReference>
<dbReference type="InterPro" id="IPR029058">
    <property type="entry name" value="AB_hydrolase_fold"/>
</dbReference>
<dbReference type="VEuPathDB" id="FungiDB:ASPTUDRAFT_55534"/>
<dbReference type="STRING" id="767770.A0A1L9N2G4"/>
<dbReference type="Proteomes" id="UP000184304">
    <property type="component" value="Unassembled WGS sequence"/>
</dbReference>
<dbReference type="InterPro" id="IPR000801">
    <property type="entry name" value="Esterase-like"/>
</dbReference>
<dbReference type="AlphaFoldDB" id="A0A1L9N2G4"/>
<dbReference type="OMA" id="WNARAKV"/>
<evidence type="ECO:0000313" key="1">
    <source>
        <dbReference type="EMBL" id="OJI83496.1"/>
    </source>
</evidence>
<organism evidence="1 2">
    <name type="scientific">Aspergillus tubingensis (strain CBS 134.48)</name>
    <dbReference type="NCBI Taxonomy" id="767770"/>
    <lineage>
        <taxon>Eukaryota</taxon>
        <taxon>Fungi</taxon>
        <taxon>Dikarya</taxon>
        <taxon>Ascomycota</taxon>
        <taxon>Pezizomycotina</taxon>
        <taxon>Eurotiomycetes</taxon>
        <taxon>Eurotiomycetidae</taxon>
        <taxon>Eurotiales</taxon>
        <taxon>Aspergillaceae</taxon>
        <taxon>Aspergillus</taxon>
        <taxon>Aspergillus subgen. Circumdati</taxon>
    </lineage>
</organism>
<evidence type="ECO:0000313" key="2">
    <source>
        <dbReference type="Proteomes" id="UP000184304"/>
    </source>
</evidence>
<dbReference type="InterPro" id="IPR050583">
    <property type="entry name" value="Mycobacterial_A85_antigen"/>
</dbReference>
<sequence>MTFMDKPDEVYPPIPVYGGRWTPPKRLLDCYNHMWIDKDVWELPENVTYELYSQPTRGPGAQGSYLVVLPPGYDDLDVNGERYPVLYWLHGGFSCSRHALWSLQFCARKMELGTMPKVILVAPQALPKGRWINSYDGSRRLGDIMRHDLVTAIDERYRTIRHPSARWLEGHSAGGYGAFNLGLKYPDVFGGALSSLAGSFRTELAKEGLEVTYDTYNGSQAFFTSNHALTLLKGILPQVHRDKPELRLLIGGEDIRLREAHEHMWTSLDALGVPYTKAIVPGAPHTAEHVLGGLNNDGLQFWWNARAKVVDA</sequence>
<dbReference type="SUPFAM" id="SSF53474">
    <property type="entry name" value="alpha/beta-Hydrolases"/>
    <property type="match status" value="1"/>
</dbReference>
<dbReference type="Pfam" id="PF00756">
    <property type="entry name" value="Esterase"/>
    <property type="match status" value="1"/>
</dbReference>
<keyword evidence="2" id="KW-1185">Reference proteome</keyword>
<name>A0A1L9N2G4_ASPTC</name>
<reference evidence="2" key="1">
    <citation type="journal article" date="2017" name="Genome Biol.">
        <title>Comparative genomics reveals high biological diversity and specific adaptations in the industrially and medically important fungal genus Aspergillus.</title>
        <authorList>
            <person name="de Vries R.P."/>
            <person name="Riley R."/>
            <person name="Wiebenga A."/>
            <person name="Aguilar-Osorio G."/>
            <person name="Amillis S."/>
            <person name="Uchima C.A."/>
            <person name="Anderluh G."/>
            <person name="Asadollahi M."/>
            <person name="Askin M."/>
            <person name="Barry K."/>
            <person name="Battaglia E."/>
            <person name="Bayram O."/>
            <person name="Benocci T."/>
            <person name="Braus-Stromeyer S.A."/>
            <person name="Caldana C."/>
            <person name="Canovas D."/>
            <person name="Cerqueira G.C."/>
            <person name="Chen F."/>
            <person name="Chen W."/>
            <person name="Choi C."/>
            <person name="Clum A."/>
            <person name="Dos Santos R.A."/>
            <person name="Damasio A.R."/>
            <person name="Diallinas G."/>
            <person name="Emri T."/>
            <person name="Fekete E."/>
            <person name="Flipphi M."/>
            <person name="Freyberg S."/>
            <person name="Gallo A."/>
            <person name="Gournas C."/>
            <person name="Habgood R."/>
            <person name="Hainaut M."/>
            <person name="Harispe M.L."/>
            <person name="Henrissat B."/>
            <person name="Hilden K.S."/>
            <person name="Hope R."/>
            <person name="Hossain A."/>
            <person name="Karabika E."/>
            <person name="Karaffa L."/>
            <person name="Karanyi Z."/>
            <person name="Krasevec N."/>
            <person name="Kuo A."/>
            <person name="Kusch H."/>
            <person name="LaButti K."/>
            <person name="Lagendijk E.L."/>
            <person name="Lapidus A."/>
            <person name="Levasseur A."/>
            <person name="Lindquist E."/>
            <person name="Lipzen A."/>
            <person name="Logrieco A.F."/>
            <person name="MacCabe A."/>
            <person name="Maekelae M.R."/>
            <person name="Malavazi I."/>
            <person name="Melin P."/>
            <person name="Meyer V."/>
            <person name="Mielnichuk N."/>
            <person name="Miskei M."/>
            <person name="Molnar A.P."/>
            <person name="Mule G."/>
            <person name="Ngan C.Y."/>
            <person name="Orejas M."/>
            <person name="Orosz E."/>
            <person name="Ouedraogo J.P."/>
            <person name="Overkamp K.M."/>
            <person name="Park H.-S."/>
            <person name="Perrone G."/>
            <person name="Piumi F."/>
            <person name="Punt P.J."/>
            <person name="Ram A.F."/>
            <person name="Ramon A."/>
            <person name="Rauscher S."/>
            <person name="Record E."/>
            <person name="Riano-Pachon D.M."/>
            <person name="Robert V."/>
            <person name="Roehrig J."/>
            <person name="Ruller R."/>
            <person name="Salamov A."/>
            <person name="Salih N.S."/>
            <person name="Samson R.A."/>
            <person name="Sandor E."/>
            <person name="Sanguinetti M."/>
            <person name="Schuetze T."/>
            <person name="Sepcic K."/>
            <person name="Shelest E."/>
            <person name="Sherlock G."/>
            <person name="Sophianopoulou V."/>
            <person name="Squina F.M."/>
            <person name="Sun H."/>
            <person name="Susca A."/>
            <person name="Todd R.B."/>
            <person name="Tsang A."/>
            <person name="Unkles S.E."/>
            <person name="van de Wiele N."/>
            <person name="van Rossen-Uffink D."/>
            <person name="Oliveira J.V."/>
            <person name="Vesth T.C."/>
            <person name="Visser J."/>
            <person name="Yu J.-H."/>
            <person name="Zhou M."/>
            <person name="Andersen M.R."/>
            <person name="Archer D.B."/>
            <person name="Baker S.E."/>
            <person name="Benoit I."/>
            <person name="Brakhage A.A."/>
            <person name="Braus G.H."/>
            <person name="Fischer R."/>
            <person name="Frisvad J.C."/>
            <person name="Goldman G.H."/>
            <person name="Houbraken J."/>
            <person name="Oakley B."/>
            <person name="Pocsi I."/>
            <person name="Scazzocchio C."/>
            <person name="Seiboth B."/>
            <person name="vanKuyk P.A."/>
            <person name="Wortman J."/>
            <person name="Dyer P.S."/>
            <person name="Grigoriev I.V."/>
        </authorList>
    </citation>
    <scope>NUCLEOTIDE SEQUENCE [LARGE SCALE GENOMIC DNA]</scope>
    <source>
        <strain evidence="2">CBS 134.48</strain>
    </source>
</reference>
<evidence type="ECO:0008006" key="3">
    <source>
        <dbReference type="Google" id="ProtNLM"/>
    </source>
</evidence>
<protein>
    <recommendedName>
        <fullName evidence="3">Alpha/beta-hydrolase</fullName>
    </recommendedName>
</protein>